<reference evidence="1" key="1">
    <citation type="journal article" date="2013" name="Nature">
        <title>The genomes of four tapeworm species reveal adaptations to parasitism.</title>
        <authorList>
            <person name="Tsai I.J."/>
            <person name="Zarowiecki M."/>
            <person name="Holroyd N."/>
            <person name="Garciarrubio A."/>
            <person name="Sanchez-Flores A."/>
            <person name="Brooks K.L."/>
            <person name="Tracey A."/>
            <person name="Bobes R.J."/>
            <person name="Fragoso G."/>
            <person name="Sciutto E."/>
            <person name="Aslett M."/>
            <person name="Beasley H."/>
            <person name="Bennett H.M."/>
            <person name="Cai J."/>
            <person name="Camicia F."/>
            <person name="Clark R."/>
            <person name="Cucher M."/>
            <person name="De Silva N."/>
            <person name="Day T.A."/>
            <person name="Deplazes P."/>
            <person name="Estrada K."/>
            <person name="Fernandez C."/>
            <person name="Holland P.W."/>
            <person name="Hou J."/>
            <person name="Hu S."/>
            <person name="Huckvale T."/>
            <person name="Hung S.S."/>
            <person name="Kamenetzky L."/>
            <person name="Keane J.A."/>
            <person name="Kiss F."/>
            <person name="Koziol U."/>
            <person name="Lambert O."/>
            <person name="Liu K."/>
            <person name="Luo X."/>
            <person name="Luo Y."/>
            <person name="Macchiaroli N."/>
            <person name="Nichol S."/>
            <person name="Paps J."/>
            <person name="Parkinson J."/>
            <person name="Pouchkina-Stantcheva N."/>
            <person name="Riddiford N."/>
            <person name="Rosenzvit M."/>
            <person name="Salinas G."/>
            <person name="Wasmuth J.D."/>
            <person name="Zamanian M."/>
            <person name="Zheng Y."/>
            <person name="Cai X."/>
            <person name="Soberon X."/>
            <person name="Olson P.D."/>
            <person name="Laclette J.P."/>
            <person name="Brehm K."/>
            <person name="Berriman M."/>
            <person name="Garciarrubio A."/>
            <person name="Bobes R.J."/>
            <person name="Fragoso G."/>
            <person name="Sanchez-Flores A."/>
            <person name="Estrada K."/>
            <person name="Cevallos M.A."/>
            <person name="Morett E."/>
            <person name="Gonzalez V."/>
            <person name="Portillo T."/>
            <person name="Ochoa-Leyva A."/>
            <person name="Jose M.V."/>
            <person name="Sciutto E."/>
            <person name="Landa A."/>
            <person name="Jimenez L."/>
            <person name="Valdes V."/>
            <person name="Carrero J.C."/>
            <person name="Larralde C."/>
            <person name="Morales-Montor J."/>
            <person name="Limon-Lason J."/>
            <person name="Soberon X."/>
            <person name="Laclette J.P."/>
        </authorList>
    </citation>
    <scope>NUCLEOTIDE SEQUENCE [LARGE SCALE GENOMIC DNA]</scope>
</reference>
<dbReference type="EMBL" id="LN902703">
    <property type="protein sequence ID" value="CUT98517.1"/>
    <property type="molecule type" value="Genomic_DNA"/>
</dbReference>
<dbReference type="Proteomes" id="UP000017246">
    <property type="component" value="Unassembled WGS sequence"/>
</dbReference>
<dbReference type="AlphaFoldDB" id="A0A0S4MIY9"/>
<evidence type="ECO:0000313" key="1">
    <source>
        <dbReference type="EMBL" id="CUT98517.1"/>
    </source>
</evidence>
<organism evidence="1 2">
    <name type="scientific">Echinococcus multilocularis</name>
    <name type="common">Fox tapeworm</name>
    <dbReference type="NCBI Taxonomy" id="6211"/>
    <lineage>
        <taxon>Eukaryota</taxon>
        <taxon>Metazoa</taxon>
        <taxon>Spiralia</taxon>
        <taxon>Lophotrochozoa</taxon>
        <taxon>Platyhelminthes</taxon>
        <taxon>Cestoda</taxon>
        <taxon>Eucestoda</taxon>
        <taxon>Cyclophyllidea</taxon>
        <taxon>Taeniidae</taxon>
        <taxon>Echinococcus</taxon>
    </lineage>
</organism>
<accession>A0A0S4MIY9</accession>
<keyword evidence="2" id="KW-1185">Reference proteome</keyword>
<protein>
    <submittedName>
        <fullName evidence="1">Transcript antisense to ribosomal RNA protein</fullName>
    </submittedName>
</protein>
<proteinExistence type="predicted"/>
<name>A0A0S4MIY9_ECHMU</name>
<reference evidence="1" key="2">
    <citation type="submission" date="2015-11" db="EMBL/GenBank/DDBJ databases">
        <authorList>
            <person name="Zhang Y."/>
            <person name="Guo Z."/>
        </authorList>
    </citation>
    <scope>NUCLEOTIDE SEQUENCE</scope>
</reference>
<sequence>MRLQSSQSTDRGPAPASLCCVAGVMRWMGGARHVASRHAPPCPAPLAWPARVDSFSDLGSGREKPSAEACGRFVGGPVGVGAQAGEAVHQAGSGVGLFEIAAQSGCQCTFSVANTTTGGVASLPWSSRAHLVVLLLSSSSCSCSPSLDWSVSGRRGGAAVLPRAIVRFLSTSCCCLLCCDRTVGGLAGCGGGVLGRYRYKSSSFAAAAAAAAAVFTYHAYAC</sequence>
<evidence type="ECO:0000313" key="2">
    <source>
        <dbReference type="Proteomes" id="UP000017246"/>
    </source>
</evidence>